<comment type="cofactor">
    <cofactor evidence="1">
        <name>Zn(2+)</name>
        <dbReference type="ChEBI" id="CHEBI:29105"/>
    </cofactor>
</comment>
<feature type="domain" description="Amidohydrolase-related" evidence="6">
    <location>
        <begin position="328"/>
        <end position="411"/>
    </location>
</feature>
<dbReference type="Pfam" id="PF01979">
    <property type="entry name" value="Amidohydro_1"/>
    <property type="match status" value="1"/>
</dbReference>
<dbReference type="AlphaFoldDB" id="A0A181C8J5"/>
<dbReference type="Gene3D" id="3.20.20.140">
    <property type="entry name" value="Metal-dependent hydrolases"/>
    <property type="match status" value="1"/>
</dbReference>
<dbReference type="InterPro" id="IPR011059">
    <property type="entry name" value="Metal-dep_hydrolase_composite"/>
</dbReference>
<dbReference type="GO" id="GO:0016812">
    <property type="term" value="F:hydrolase activity, acting on carbon-nitrogen (but not peptide) bonds, in cyclic amides"/>
    <property type="evidence" value="ECO:0007669"/>
    <property type="project" value="TreeGrafter"/>
</dbReference>
<dbReference type="InterPro" id="IPR050378">
    <property type="entry name" value="Metallo-dep_Hydrolases_sf"/>
</dbReference>
<evidence type="ECO:0000256" key="3">
    <source>
        <dbReference type="ARBA" id="ARBA00022553"/>
    </source>
</evidence>
<dbReference type="FunFam" id="3.20.20.140:FF:000217">
    <property type="entry name" value="Dihydropyrimidinase-related protein 1"/>
    <property type="match status" value="1"/>
</dbReference>
<dbReference type="PANTHER" id="PTHR11647">
    <property type="entry name" value="HYDRANTOINASE/DIHYDROPYRIMIDINASE FAMILY MEMBER"/>
    <property type="match status" value="1"/>
</dbReference>
<dbReference type="EMBL" id="CP050139">
    <property type="protein sequence ID" value="QIP34777.1"/>
    <property type="molecule type" value="Genomic_DNA"/>
</dbReference>
<dbReference type="InterPro" id="IPR032466">
    <property type="entry name" value="Metal_Hydrolase"/>
</dbReference>
<dbReference type="Proteomes" id="UP000502533">
    <property type="component" value="Chromosome"/>
</dbReference>
<dbReference type="InterPro" id="IPR006680">
    <property type="entry name" value="Amidohydro-rel"/>
</dbReference>
<dbReference type="GeneID" id="85021329"/>
<reference evidence="7 8" key="1">
    <citation type="submission" date="2020-03" db="EMBL/GenBank/DDBJ databases">
        <title>Isolation of cellulose-producing strains, genome characterization and application of the synthesized cellulose films as an economical and sustainable material for piezoelectric sensor construction.</title>
        <authorList>
            <person name="Mangayil R.K."/>
        </authorList>
    </citation>
    <scope>NUCLEOTIDE SEQUENCE [LARGE SCALE GENOMIC DNA]</scope>
    <source>
        <strain evidence="7 8">ENS 9a1a</strain>
    </source>
</reference>
<keyword evidence="3" id="KW-0597">Phosphoprotein</keyword>
<comment type="function">
    <text evidence="4">Catalyzes the stereospecific hydrolysis of the cyclic amide bond of D-hydantoin derivatives.</text>
</comment>
<dbReference type="GO" id="GO:0005829">
    <property type="term" value="C:cytosol"/>
    <property type="evidence" value="ECO:0007669"/>
    <property type="project" value="TreeGrafter"/>
</dbReference>
<evidence type="ECO:0000256" key="2">
    <source>
        <dbReference type="ARBA" id="ARBA00008829"/>
    </source>
</evidence>
<gene>
    <name evidence="7" type="ORF">GWK63_04090</name>
</gene>
<dbReference type="SUPFAM" id="SSF51338">
    <property type="entry name" value="Composite domain of metallo-dependent hydrolases"/>
    <property type="match status" value="1"/>
</dbReference>
<dbReference type="KEGG" id="kre:GWK63_04090"/>
<comment type="similarity">
    <text evidence="2">Belongs to the metallo-dependent hydrolases superfamily. Hydantoinase/dihydropyrimidinase family.</text>
</comment>
<accession>A0A181C8J5</accession>
<protein>
    <recommendedName>
        <fullName evidence="5">D-hydantoinase</fullName>
    </recommendedName>
</protein>
<organism evidence="7 8">
    <name type="scientific">Komagataeibacter rhaeticus</name>
    <dbReference type="NCBI Taxonomy" id="215221"/>
    <lineage>
        <taxon>Bacteria</taxon>
        <taxon>Pseudomonadati</taxon>
        <taxon>Pseudomonadota</taxon>
        <taxon>Alphaproteobacteria</taxon>
        <taxon>Acetobacterales</taxon>
        <taxon>Acetobacteraceae</taxon>
        <taxon>Komagataeibacter</taxon>
    </lineage>
</organism>
<evidence type="ECO:0000256" key="1">
    <source>
        <dbReference type="ARBA" id="ARBA00001947"/>
    </source>
</evidence>
<proteinExistence type="inferred from homology"/>
<keyword evidence="8" id="KW-1185">Reference proteome</keyword>
<evidence type="ECO:0000259" key="6">
    <source>
        <dbReference type="Pfam" id="PF01979"/>
    </source>
</evidence>
<keyword evidence="7" id="KW-0378">Hydrolase</keyword>
<dbReference type="Gene3D" id="2.30.40.10">
    <property type="entry name" value="Urease, subunit C, domain 1"/>
    <property type="match status" value="1"/>
</dbReference>
<evidence type="ECO:0000313" key="8">
    <source>
        <dbReference type="Proteomes" id="UP000502533"/>
    </source>
</evidence>
<name>A0A181C8J5_9PROT</name>
<evidence type="ECO:0000256" key="5">
    <source>
        <dbReference type="ARBA" id="ARBA00068457"/>
    </source>
</evidence>
<dbReference type="RefSeq" id="WP_007399292.1">
    <property type="nucleotide sequence ID" value="NZ_CALMTF010000041.1"/>
</dbReference>
<sequence length="458" mass="46910">MGARHGVVRDLLLVRGGMVVTGQASLRVDVLCGGMGEMLAVGPDLDIPAGCTVVDAGGLLVMPGGVDPHTAIGADEAGFARTAEALAGGTTTILDTLYPLGASLDDAWRAWWHAAARSRVDVGVHMALPAASPDVLQGMDVLVARRGVNAFHLSMADGLSDRAILQLAGHAAACGALCRIEAQNAQAVAYLRAELARAGITGGEACLLSAPPPVEAEATGRALMLAGLKGAPVQVGPVSTTGAVACLAAARLNGQRVEGHVLAPHLVVDETAHDADAAGGGAAWTSLPPFRDGTHRRALWGALACGTIGMVASGFRPVGRPGNGLPGGLAERMRVVWRHGVQAGLLGAEEFVAVTAQAAARAFNIYPRKGAIMPGADADLVLWDPDAQETSPHGPGTPYGGIMLGGRAVQVIRGGVTVWKDNRLYDDGCYGTYVPCPAFRSGLSVELREAARLSLRDG</sequence>
<evidence type="ECO:0000256" key="4">
    <source>
        <dbReference type="ARBA" id="ARBA00055040"/>
    </source>
</evidence>
<evidence type="ECO:0000313" key="7">
    <source>
        <dbReference type="EMBL" id="QIP34777.1"/>
    </source>
</evidence>
<dbReference type="PANTHER" id="PTHR11647:SF1">
    <property type="entry name" value="COLLAPSIN RESPONSE MEDIATOR PROTEIN"/>
    <property type="match status" value="1"/>
</dbReference>
<dbReference type="SUPFAM" id="SSF51556">
    <property type="entry name" value="Metallo-dependent hydrolases"/>
    <property type="match status" value="1"/>
</dbReference>